<accession>A0A6P7WSS4</accession>
<feature type="disulfide bond" evidence="9">
    <location>
        <begin position="59"/>
        <end position="118"/>
    </location>
</feature>
<dbReference type="InterPro" id="IPR013320">
    <property type="entry name" value="ConA-like_dom_sf"/>
</dbReference>
<dbReference type="FunFam" id="2.60.120.200:FF:000070">
    <property type="entry name" value="Serum amyloid P-component"/>
    <property type="match status" value="1"/>
</dbReference>
<feature type="chain" id="PRO_5028509331" description="Pentraxin family member" evidence="10">
    <location>
        <begin position="24"/>
        <end position="233"/>
    </location>
</feature>
<evidence type="ECO:0000256" key="6">
    <source>
        <dbReference type="ARBA" id="ARBA00022837"/>
    </source>
</evidence>
<keyword evidence="7 9" id="KW-1015">Disulfide bond</keyword>
<evidence type="ECO:0000256" key="1">
    <source>
        <dbReference type="ARBA" id="ARBA00004613"/>
    </source>
</evidence>
<evidence type="ECO:0000256" key="10">
    <source>
        <dbReference type="RuleBase" id="RU362112"/>
    </source>
</evidence>
<dbReference type="GeneID" id="115457902"/>
<organism evidence="12 13">
    <name type="scientific">Microcaecilia unicolor</name>
    <dbReference type="NCBI Taxonomy" id="1415580"/>
    <lineage>
        <taxon>Eukaryota</taxon>
        <taxon>Metazoa</taxon>
        <taxon>Chordata</taxon>
        <taxon>Craniata</taxon>
        <taxon>Vertebrata</taxon>
        <taxon>Euteleostomi</taxon>
        <taxon>Amphibia</taxon>
        <taxon>Gymnophiona</taxon>
        <taxon>Siphonopidae</taxon>
        <taxon>Microcaecilia</taxon>
    </lineage>
</organism>
<dbReference type="RefSeq" id="XP_030043443.1">
    <property type="nucleotide sequence ID" value="XM_030187583.1"/>
</dbReference>
<evidence type="ECO:0000256" key="7">
    <source>
        <dbReference type="ARBA" id="ARBA00023157"/>
    </source>
</evidence>
<evidence type="ECO:0000256" key="9">
    <source>
        <dbReference type="PROSITE-ProRule" id="PRU01172"/>
    </source>
</evidence>
<dbReference type="PROSITE" id="PS00289">
    <property type="entry name" value="PTX_1"/>
    <property type="match status" value="1"/>
</dbReference>
<dbReference type="PANTHER" id="PTHR45869:SF7">
    <property type="entry name" value="C-REACTIVE PROTEIN"/>
    <property type="match status" value="1"/>
</dbReference>
<dbReference type="InterPro" id="IPR030476">
    <property type="entry name" value="Pentaxin_CS"/>
</dbReference>
<dbReference type="SMART" id="SM00159">
    <property type="entry name" value="PTX"/>
    <property type="match status" value="1"/>
</dbReference>
<reference evidence="13" key="1">
    <citation type="submission" date="2025-08" db="UniProtKB">
        <authorList>
            <consortium name="RefSeq"/>
        </authorList>
    </citation>
    <scope>IDENTIFICATION</scope>
</reference>
<dbReference type="Pfam" id="PF00354">
    <property type="entry name" value="Pentaxin"/>
    <property type="match status" value="1"/>
</dbReference>
<evidence type="ECO:0000256" key="3">
    <source>
        <dbReference type="ARBA" id="ARBA00022525"/>
    </source>
</evidence>
<dbReference type="GO" id="GO:0046872">
    <property type="term" value="F:metal ion binding"/>
    <property type="evidence" value="ECO:0007669"/>
    <property type="project" value="UniProtKB-KW"/>
</dbReference>
<dbReference type="PANTHER" id="PTHR45869">
    <property type="entry name" value="C-REACTIVE PROTEIN-RELATED"/>
    <property type="match status" value="1"/>
</dbReference>
<comment type="similarity">
    <text evidence="8 10">Belongs to the pentraxin family.</text>
</comment>
<dbReference type="PROSITE" id="PS51828">
    <property type="entry name" value="PTX_2"/>
    <property type="match status" value="1"/>
</dbReference>
<dbReference type="GO" id="GO:0005576">
    <property type="term" value="C:extracellular region"/>
    <property type="evidence" value="ECO:0007669"/>
    <property type="project" value="UniProtKB-SubCell"/>
</dbReference>
<evidence type="ECO:0000256" key="5">
    <source>
        <dbReference type="ARBA" id="ARBA00022729"/>
    </source>
</evidence>
<dbReference type="OrthoDB" id="547680at2759"/>
<dbReference type="KEGG" id="muo:115457902"/>
<keyword evidence="5 10" id="KW-0732">Signal</keyword>
<comment type="cofactor">
    <cofactor evidence="10">
        <name>Ca(2+)</name>
        <dbReference type="ChEBI" id="CHEBI:29108"/>
    </cofactor>
    <text evidence="10">Binds 2 calcium ions per subunit.</text>
</comment>
<dbReference type="InParanoid" id="A0A6P7WSS4"/>
<dbReference type="InterPro" id="IPR001759">
    <property type="entry name" value="PTX_dom"/>
</dbReference>
<proteinExistence type="inferred from homology"/>
<dbReference type="AlphaFoldDB" id="A0A6P7WSS4"/>
<gene>
    <name evidence="13" type="primary">LOC115457902</name>
</gene>
<dbReference type="SUPFAM" id="SSF49899">
    <property type="entry name" value="Concanavalin A-like lectins/glucanases"/>
    <property type="match status" value="1"/>
</dbReference>
<evidence type="ECO:0000313" key="12">
    <source>
        <dbReference type="Proteomes" id="UP000515156"/>
    </source>
</evidence>
<dbReference type="Proteomes" id="UP000515156">
    <property type="component" value="Chromosome 14"/>
</dbReference>
<keyword evidence="4 10" id="KW-0479">Metal-binding</keyword>
<dbReference type="InterPro" id="IPR051005">
    <property type="entry name" value="Pentraxin_domain"/>
</dbReference>
<keyword evidence="12" id="KW-1185">Reference proteome</keyword>
<evidence type="ECO:0000256" key="2">
    <source>
        <dbReference type="ARBA" id="ARBA00022486"/>
    </source>
</evidence>
<sequence>MPEKMERISQCCLFLMIISGTMATADLGKNVFLFPKESSTSYVILRPQETSSLTSFTVCLNYYTVLTRDYSLLSIANPGTFNDILIYINNASTSSVTVGNEAMFFSVPERILNWKHICTSWESSTGVVTMWINGNPLPRKTMKKGYSVNSQPVIILGQDQDSYGGSFDIKQSFVGEITDVQMWNFILSPNEIQLALANSNLIDGNILEWTSLDYNLIGDVIIQPKLWHNTFCH</sequence>
<name>A0A6P7WSS4_9AMPH</name>
<evidence type="ECO:0000256" key="8">
    <source>
        <dbReference type="ARBA" id="ARBA00038102"/>
    </source>
</evidence>
<comment type="subunit">
    <text evidence="10">Homopentamer. Pentaxin (or pentraxin) have a discoid arrangement of 5 non-covalently bound subunits.</text>
</comment>
<feature type="domain" description="Pentraxin (PTX)" evidence="11">
    <location>
        <begin position="28"/>
        <end position="228"/>
    </location>
</feature>
<evidence type="ECO:0000259" key="11">
    <source>
        <dbReference type="PROSITE" id="PS51828"/>
    </source>
</evidence>
<dbReference type="FunCoup" id="A0A6P7WSS4">
    <property type="interactions" value="215"/>
</dbReference>
<evidence type="ECO:0000313" key="13">
    <source>
        <dbReference type="RefSeq" id="XP_030043443.1"/>
    </source>
</evidence>
<dbReference type="Gene3D" id="2.60.120.200">
    <property type="match status" value="1"/>
</dbReference>
<keyword evidence="2" id="KW-0011">Acute phase</keyword>
<dbReference type="CDD" id="cd00152">
    <property type="entry name" value="PTX"/>
    <property type="match status" value="1"/>
</dbReference>
<keyword evidence="3" id="KW-0964">Secreted</keyword>
<protein>
    <recommendedName>
        <fullName evidence="10">Pentraxin family member</fullName>
    </recommendedName>
</protein>
<dbReference type="GO" id="GO:0006953">
    <property type="term" value="P:acute-phase response"/>
    <property type="evidence" value="ECO:0007669"/>
    <property type="project" value="UniProtKB-KW"/>
</dbReference>
<dbReference type="PRINTS" id="PR00895">
    <property type="entry name" value="PENTAXIN"/>
</dbReference>
<keyword evidence="6 10" id="KW-0106">Calcium</keyword>
<evidence type="ECO:0000256" key="4">
    <source>
        <dbReference type="ARBA" id="ARBA00022723"/>
    </source>
</evidence>
<comment type="subcellular location">
    <subcellularLocation>
        <location evidence="1 10">Secreted</location>
    </subcellularLocation>
</comment>
<feature type="signal peptide" evidence="10">
    <location>
        <begin position="1"/>
        <end position="23"/>
    </location>
</feature>